<dbReference type="Proteomes" id="UP000178583">
    <property type="component" value="Unassembled WGS sequence"/>
</dbReference>
<dbReference type="STRING" id="1797472.A2215_03905"/>
<evidence type="ECO:0000313" key="2">
    <source>
        <dbReference type="Proteomes" id="UP000178583"/>
    </source>
</evidence>
<proteinExistence type="predicted"/>
<reference evidence="1 2" key="1">
    <citation type="journal article" date="2016" name="Nat. Commun.">
        <title>Thousands of microbial genomes shed light on interconnected biogeochemical processes in an aquifer system.</title>
        <authorList>
            <person name="Anantharaman K."/>
            <person name="Brown C.T."/>
            <person name="Hug L.A."/>
            <person name="Sharon I."/>
            <person name="Castelle C.J."/>
            <person name="Probst A.J."/>
            <person name="Thomas B.C."/>
            <person name="Singh A."/>
            <person name="Wilkins M.J."/>
            <person name="Karaoz U."/>
            <person name="Brodie E.L."/>
            <person name="Williams K.H."/>
            <person name="Hubbard S.S."/>
            <person name="Banfield J.F."/>
        </authorList>
    </citation>
    <scope>NUCLEOTIDE SEQUENCE [LARGE SCALE GENOMIC DNA]</scope>
</reference>
<organism evidence="1 2">
    <name type="scientific">Candidatus Berkelbacteria bacterium RIFOXYA2_FULL_43_10</name>
    <dbReference type="NCBI Taxonomy" id="1797472"/>
    <lineage>
        <taxon>Bacteria</taxon>
        <taxon>Candidatus Berkelbacteria</taxon>
    </lineage>
</organism>
<gene>
    <name evidence="1" type="ORF">A2215_03905</name>
</gene>
<accession>A0A1F5E451</accession>
<dbReference type="AlphaFoldDB" id="A0A1F5E451"/>
<evidence type="ECO:0000313" key="1">
    <source>
        <dbReference type="EMBL" id="OGD62145.1"/>
    </source>
</evidence>
<protein>
    <submittedName>
        <fullName evidence="1">Uncharacterized protein</fullName>
    </submittedName>
</protein>
<comment type="caution">
    <text evidence="1">The sequence shown here is derived from an EMBL/GenBank/DDBJ whole genome shotgun (WGS) entry which is preliminary data.</text>
</comment>
<dbReference type="EMBL" id="MEZY01000053">
    <property type="protein sequence ID" value="OGD62145.1"/>
    <property type="molecule type" value="Genomic_DNA"/>
</dbReference>
<sequence>MSNTLKREKFGSARTQVGIKEVRDGILILPYNRYRALLSTSSVNFELQSEDEQDVIIDTFQTFLNSLNSPIQILIRVRELDIDRYIEDFEQKCSGEKEKIYLAQSRSYCEFIKKLVAGNKILSRRFFLIIPYESKTPIDFEVVREQLNLEKEIVIKGLEKLSMTARPLDTLEVLDLFYSFYRPDQAKTQPLAKQIIRSSNEQEYF</sequence>
<name>A0A1F5E451_9BACT</name>